<dbReference type="PANTHER" id="PTHR47966">
    <property type="entry name" value="BETA-SITE APP-CLEAVING ENZYME, ISOFORM A-RELATED"/>
    <property type="match status" value="1"/>
</dbReference>
<reference evidence="12" key="1">
    <citation type="submission" date="2021-06" db="EMBL/GenBank/DDBJ databases">
        <authorList>
            <person name="Kallberg Y."/>
            <person name="Tangrot J."/>
            <person name="Rosling A."/>
        </authorList>
    </citation>
    <scope>NUCLEOTIDE SEQUENCE</scope>
    <source>
        <strain evidence="12">IA702</strain>
    </source>
</reference>
<evidence type="ECO:0000256" key="8">
    <source>
        <dbReference type="PIRSR" id="PIRSR601461-1"/>
    </source>
</evidence>
<evidence type="ECO:0000256" key="5">
    <source>
        <dbReference type="ARBA" id="ARBA00022729"/>
    </source>
</evidence>
<feature type="disulfide bond" evidence="9">
    <location>
        <begin position="79"/>
        <end position="84"/>
    </location>
</feature>
<evidence type="ECO:0000256" key="2">
    <source>
        <dbReference type="ARBA" id="ARBA00007447"/>
    </source>
</evidence>
<dbReference type="OrthoDB" id="2747330at2759"/>
<evidence type="ECO:0000256" key="1">
    <source>
        <dbReference type="ARBA" id="ARBA00001130"/>
    </source>
</evidence>
<dbReference type="InterPro" id="IPR001969">
    <property type="entry name" value="Aspartic_peptidase_AS"/>
</dbReference>
<proteinExistence type="inferred from homology"/>
<feature type="active site" evidence="8">
    <location>
        <position position="66"/>
    </location>
</feature>
<evidence type="ECO:0000256" key="9">
    <source>
        <dbReference type="PIRSR" id="PIRSR601461-2"/>
    </source>
</evidence>
<evidence type="ECO:0000256" key="10">
    <source>
        <dbReference type="RuleBase" id="RU000454"/>
    </source>
</evidence>
<dbReference type="SUPFAM" id="SSF50630">
    <property type="entry name" value="Acid proteases"/>
    <property type="match status" value="1"/>
</dbReference>
<dbReference type="CDD" id="cd05471">
    <property type="entry name" value="pepsin_like"/>
    <property type="match status" value="1"/>
</dbReference>
<evidence type="ECO:0000313" key="13">
    <source>
        <dbReference type="Proteomes" id="UP000789572"/>
    </source>
</evidence>
<evidence type="ECO:0000313" key="12">
    <source>
        <dbReference type="EMBL" id="CAG8649996.1"/>
    </source>
</evidence>
<keyword evidence="13" id="KW-1185">Reference proteome</keyword>
<comment type="similarity">
    <text evidence="2 10">Belongs to the peptidase A1 family.</text>
</comment>
<keyword evidence="6 10" id="KW-0064">Aspartyl protease</keyword>
<name>A0A9N9DVM9_9GLOM</name>
<evidence type="ECO:0000256" key="7">
    <source>
        <dbReference type="ARBA" id="ARBA00022801"/>
    </source>
</evidence>
<dbReference type="GO" id="GO:0004190">
    <property type="term" value="F:aspartic-type endopeptidase activity"/>
    <property type="evidence" value="ECO:0007669"/>
    <property type="project" value="UniProtKB-KW"/>
</dbReference>
<comment type="catalytic activity">
    <reaction evidence="1">
        <text>Hydrolysis of proteins with broad specificity similar to that of pepsin A, preferring hydrophobic residues at P1 and P1'. Clots milk and activates trypsinogen. Does not cleave 4-Gln-|-His-5, but does cleave 10-His-|-Leu-11 and 12-Val-|-Glu-13 in B chain of insulin.</text>
        <dbReference type="EC" id="3.4.23.21"/>
    </reaction>
</comment>
<keyword evidence="4 10" id="KW-0645">Protease</keyword>
<dbReference type="InterPro" id="IPR034164">
    <property type="entry name" value="Pepsin-like_dom"/>
</dbReference>
<dbReference type="PANTHER" id="PTHR47966:SF51">
    <property type="entry name" value="BETA-SITE APP-CLEAVING ENZYME, ISOFORM A-RELATED"/>
    <property type="match status" value="1"/>
</dbReference>
<dbReference type="Proteomes" id="UP000789572">
    <property type="component" value="Unassembled WGS sequence"/>
</dbReference>
<accession>A0A9N9DVM9</accession>
<dbReference type="Pfam" id="PF00026">
    <property type="entry name" value="Asp"/>
    <property type="match status" value="1"/>
</dbReference>
<feature type="non-terminal residue" evidence="12">
    <location>
        <position position="1"/>
    </location>
</feature>
<keyword evidence="5" id="KW-0732">Signal</keyword>
<dbReference type="InterPro" id="IPR033121">
    <property type="entry name" value="PEPTIDASE_A1"/>
</dbReference>
<organism evidence="12 13">
    <name type="scientific">Paraglomus occultum</name>
    <dbReference type="NCBI Taxonomy" id="144539"/>
    <lineage>
        <taxon>Eukaryota</taxon>
        <taxon>Fungi</taxon>
        <taxon>Fungi incertae sedis</taxon>
        <taxon>Mucoromycota</taxon>
        <taxon>Glomeromycotina</taxon>
        <taxon>Glomeromycetes</taxon>
        <taxon>Paraglomerales</taxon>
        <taxon>Paraglomeraceae</taxon>
        <taxon>Paraglomus</taxon>
    </lineage>
</organism>
<keyword evidence="7 10" id="KW-0378">Hydrolase</keyword>
<dbReference type="InterPro" id="IPR021109">
    <property type="entry name" value="Peptidase_aspartic_dom_sf"/>
</dbReference>
<comment type="caution">
    <text evidence="12">The sequence shown here is derived from an EMBL/GenBank/DDBJ whole genome shotgun (WGS) entry which is preliminary data.</text>
</comment>
<dbReference type="InterPro" id="IPR001461">
    <property type="entry name" value="Aspartic_peptidase_A1"/>
</dbReference>
<keyword evidence="9" id="KW-1015">Disulfide bond</keyword>
<evidence type="ECO:0000256" key="6">
    <source>
        <dbReference type="ARBA" id="ARBA00022750"/>
    </source>
</evidence>
<dbReference type="PROSITE" id="PS00141">
    <property type="entry name" value="ASP_PROTEASE"/>
    <property type="match status" value="1"/>
</dbReference>
<dbReference type="PROSITE" id="PS51767">
    <property type="entry name" value="PEPTIDASE_A1"/>
    <property type="match status" value="1"/>
</dbReference>
<dbReference type="GO" id="GO:0006508">
    <property type="term" value="P:proteolysis"/>
    <property type="evidence" value="ECO:0007669"/>
    <property type="project" value="UniProtKB-KW"/>
</dbReference>
<dbReference type="Gene3D" id="2.40.70.10">
    <property type="entry name" value="Acid Proteases"/>
    <property type="match status" value="2"/>
</dbReference>
<feature type="active site" evidence="8">
    <location>
        <position position="257"/>
    </location>
</feature>
<feature type="domain" description="Peptidase A1" evidence="11">
    <location>
        <begin position="48"/>
        <end position="361"/>
    </location>
</feature>
<gene>
    <name evidence="12" type="ORF">POCULU_LOCUS9898</name>
</gene>
<dbReference type="EC" id="3.4.23.21" evidence="3"/>
<evidence type="ECO:0000256" key="4">
    <source>
        <dbReference type="ARBA" id="ARBA00022670"/>
    </source>
</evidence>
<protein>
    <recommendedName>
        <fullName evidence="3">rhizopuspepsin</fullName>
        <ecNumber evidence="3">3.4.23.21</ecNumber>
    </recommendedName>
</protein>
<evidence type="ECO:0000259" key="11">
    <source>
        <dbReference type="PROSITE" id="PS51767"/>
    </source>
</evidence>
<dbReference type="AlphaFoldDB" id="A0A9N9DVM9"/>
<feature type="non-terminal residue" evidence="12">
    <location>
        <position position="361"/>
    </location>
</feature>
<sequence length="361" mass="38051">ANISDVDAEGLPSWNFKRIQLRSKYINRKFKRDTTSTGLVDMLQDVMYVATVTIGTPPRIFDVVIDTGSADLWIPDSSCVGTGCSGKHTFAANYSLSYGGDGGSWQITYVDQSGASGVTSSETVIVGGFILKNQKFARATRMNDGFQGLPADGIIGLAGPQDAVIPGTVTPIQNMKNQGYITSRSFGVWLGKSSNGGSGEITFGGFDPSHIDGNLTTIPLASRSFDSVGIWVVQMNQISVGSRVFFLGPKEGFTVVDTGTSLIAAPTIIADQINKLFNGTFSAQAQAYILDCNAKLPDLSFSFGNASFTVPGADLVVDAGQGLCISAILPIDIGGGLSFLVGDTFLKSNYAYFDLDSSSIG</sequence>
<dbReference type="EMBL" id="CAJVPJ010004238">
    <property type="protein sequence ID" value="CAG8649996.1"/>
    <property type="molecule type" value="Genomic_DNA"/>
</dbReference>
<dbReference type="PRINTS" id="PR00792">
    <property type="entry name" value="PEPSIN"/>
</dbReference>
<dbReference type="FunFam" id="2.40.70.10:FF:000115">
    <property type="entry name" value="Lysosomal aspartic protease"/>
    <property type="match status" value="1"/>
</dbReference>
<evidence type="ECO:0000256" key="3">
    <source>
        <dbReference type="ARBA" id="ARBA00013205"/>
    </source>
</evidence>